<proteinExistence type="predicted"/>
<dbReference type="EMBL" id="KN661761">
    <property type="protein sequence ID" value="KHN14434.1"/>
    <property type="molecule type" value="Genomic_DNA"/>
</dbReference>
<dbReference type="Proteomes" id="UP000289340">
    <property type="component" value="Chromosome 18"/>
</dbReference>
<feature type="domain" description="J" evidence="4">
    <location>
        <begin position="76"/>
        <end position="142"/>
    </location>
</feature>
<dbReference type="AlphaFoldDB" id="A0A0B2Q351"/>
<name>A0A0B2Q351_GLYSO</name>
<dbReference type="InterPro" id="IPR053052">
    <property type="entry name" value="Imprinting_Balance_Reg"/>
</dbReference>
<keyword evidence="7" id="KW-1185">Reference proteome</keyword>
<dbReference type="InterPro" id="IPR001623">
    <property type="entry name" value="DnaJ_domain"/>
</dbReference>
<dbReference type="Pfam" id="PF00226">
    <property type="entry name" value="DnaJ"/>
    <property type="match status" value="1"/>
</dbReference>
<keyword evidence="2" id="KW-0863">Zinc-finger</keyword>
<keyword evidence="1" id="KW-0479">Metal-binding</keyword>
<dbReference type="InterPro" id="IPR011011">
    <property type="entry name" value="Znf_FYVE_PHD"/>
</dbReference>
<reference evidence="6 7" key="2">
    <citation type="submission" date="2018-09" db="EMBL/GenBank/DDBJ databases">
        <title>A high-quality reference genome of wild soybean provides a powerful tool to mine soybean genomes.</title>
        <authorList>
            <person name="Xie M."/>
            <person name="Chung C.Y.L."/>
            <person name="Li M.-W."/>
            <person name="Wong F.-L."/>
            <person name="Chan T.-F."/>
            <person name="Lam H.-M."/>
        </authorList>
    </citation>
    <scope>NUCLEOTIDE SEQUENCE [LARGE SCALE GENOMIC DNA]</scope>
    <source>
        <strain evidence="7">cv. W05</strain>
        <tissue evidence="6">Hypocotyl of etiolated seedlings</tissue>
    </source>
</reference>
<dbReference type="PANTHER" id="PTHR45496">
    <property type="entry name" value="CHAPERONE DNAJ-DOMAIN SUPERFAMILY PROTEIN"/>
    <property type="match status" value="1"/>
</dbReference>
<dbReference type="EMBL" id="QZWG01000018">
    <property type="protein sequence ID" value="RZB52085.1"/>
    <property type="molecule type" value="Genomic_DNA"/>
</dbReference>
<evidence type="ECO:0000256" key="1">
    <source>
        <dbReference type="ARBA" id="ARBA00022723"/>
    </source>
</evidence>
<dbReference type="SUPFAM" id="SSF57903">
    <property type="entry name" value="FYVE/PHD zinc finger"/>
    <property type="match status" value="1"/>
</dbReference>
<evidence type="ECO:0000313" key="7">
    <source>
        <dbReference type="Proteomes" id="UP000289340"/>
    </source>
</evidence>
<dbReference type="PROSITE" id="PS50076">
    <property type="entry name" value="DNAJ_2"/>
    <property type="match status" value="1"/>
</dbReference>
<sequence>MKQDTDNNGTLGGSEDSLLRSCLSLLTRRSFTACRESANQISRSDPTVSLHLDQILAVADVLTAAESRRGPSHPHDWYSVLRLHPGGADNRDLARQHFKTLVRLLDPNKNKLPFADEALMRVREAWCVISDPTRKARFDKEIEESARTASFWTMCPYCWYLHEYERKYEDCVLRCSNCQRTFHGAAVPPPPLEAVVAGKEEYYCYHMSLPVRYPVGERCRFGGEGNGARKRMRVKTVANRMKMKRFVDANNGESDNDGVR</sequence>
<accession>A0A0B2Q351</accession>
<organism evidence="5">
    <name type="scientific">Glycine soja</name>
    <name type="common">Wild soybean</name>
    <dbReference type="NCBI Taxonomy" id="3848"/>
    <lineage>
        <taxon>Eukaryota</taxon>
        <taxon>Viridiplantae</taxon>
        <taxon>Streptophyta</taxon>
        <taxon>Embryophyta</taxon>
        <taxon>Tracheophyta</taxon>
        <taxon>Spermatophyta</taxon>
        <taxon>Magnoliopsida</taxon>
        <taxon>eudicotyledons</taxon>
        <taxon>Gunneridae</taxon>
        <taxon>Pentapetalae</taxon>
        <taxon>rosids</taxon>
        <taxon>fabids</taxon>
        <taxon>Fabales</taxon>
        <taxon>Fabaceae</taxon>
        <taxon>Papilionoideae</taxon>
        <taxon>50 kb inversion clade</taxon>
        <taxon>NPAAA clade</taxon>
        <taxon>indigoferoid/millettioid clade</taxon>
        <taxon>Phaseoleae</taxon>
        <taxon>Glycine</taxon>
        <taxon>Glycine subgen. Soja</taxon>
    </lineage>
</organism>
<keyword evidence="3" id="KW-0862">Zinc</keyword>
<evidence type="ECO:0000313" key="5">
    <source>
        <dbReference type="EMBL" id="KHN14434.1"/>
    </source>
</evidence>
<evidence type="ECO:0000313" key="6">
    <source>
        <dbReference type="EMBL" id="RZB52085.1"/>
    </source>
</evidence>
<reference evidence="5" key="1">
    <citation type="submission" date="2014-07" db="EMBL/GenBank/DDBJ databases">
        <title>Identification of a novel salt tolerance gene in wild soybean by whole-genome sequencing.</title>
        <authorList>
            <person name="Lam H.-M."/>
            <person name="Qi X."/>
            <person name="Li M.-W."/>
            <person name="Liu X."/>
            <person name="Xie M."/>
            <person name="Ni M."/>
            <person name="Xu X."/>
        </authorList>
    </citation>
    <scope>NUCLEOTIDE SEQUENCE [LARGE SCALE GENOMIC DNA]</scope>
    <source>
        <tissue evidence="5">Root</tissue>
    </source>
</reference>
<dbReference type="Gramene" id="XM_028357303.1">
    <property type="protein sequence ID" value="XP_028213104.1"/>
    <property type="gene ID" value="LOC114395511"/>
</dbReference>
<protein>
    <recommendedName>
        <fullName evidence="4">J domain-containing protein</fullName>
    </recommendedName>
</protein>
<evidence type="ECO:0000256" key="3">
    <source>
        <dbReference type="ARBA" id="ARBA00022833"/>
    </source>
</evidence>
<gene>
    <name evidence="6" type="ORF">D0Y65_048490</name>
    <name evidence="5" type="ORF">glysoja_041304</name>
</gene>
<evidence type="ECO:0000259" key="4">
    <source>
        <dbReference type="PROSITE" id="PS50076"/>
    </source>
</evidence>
<dbReference type="GO" id="GO:0008270">
    <property type="term" value="F:zinc ion binding"/>
    <property type="evidence" value="ECO:0007669"/>
    <property type="project" value="UniProtKB-KW"/>
</dbReference>
<dbReference type="InterPro" id="IPR036869">
    <property type="entry name" value="J_dom_sf"/>
</dbReference>
<dbReference type="PANTHER" id="PTHR45496:SF9">
    <property type="entry name" value="CHAPERONE DNAJ-DOMAIN PROTEIN"/>
    <property type="match status" value="1"/>
</dbReference>
<dbReference type="Gene3D" id="1.10.287.110">
    <property type="entry name" value="DnaJ domain"/>
    <property type="match status" value="1"/>
</dbReference>
<dbReference type="Proteomes" id="UP000053555">
    <property type="component" value="Unassembled WGS sequence"/>
</dbReference>
<dbReference type="SUPFAM" id="SSF46565">
    <property type="entry name" value="Chaperone J-domain"/>
    <property type="match status" value="1"/>
</dbReference>
<evidence type="ECO:0000256" key="2">
    <source>
        <dbReference type="ARBA" id="ARBA00022771"/>
    </source>
</evidence>